<comment type="caution">
    <text evidence="1">The sequence shown here is derived from an EMBL/GenBank/DDBJ whole genome shotgun (WGS) entry which is preliminary data.</text>
</comment>
<accession>A0A645G1F8</accession>
<gene>
    <name evidence="1" type="ORF">SDC9_167011</name>
</gene>
<protein>
    <submittedName>
        <fullName evidence="1">Uncharacterized protein</fullName>
    </submittedName>
</protein>
<reference evidence="1" key="1">
    <citation type="submission" date="2019-08" db="EMBL/GenBank/DDBJ databases">
        <authorList>
            <person name="Kucharzyk K."/>
            <person name="Murdoch R.W."/>
            <person name="Higgins S."/>
            <person name="Loffler F."/>
        </authorList>
    </citation>
    <scope>NUCLEOTIDE SEQUENCE</scope>
</reference>
<sequence length="79" mass="8455">MSFSVSCKPSLILANILAEKRSMESSTLTSRETDSIGVNISPARAIFKPWNPGNPSLRHKRKIVASALKAASASSDIVI</sequence>
<dbReference type="AlphaFoldDB" id="A0A645G1F8"/>
<proteinExistence type="predicted"/>
<organism evidence="1">
    <name type="scientific">bioreactor metagenome</name>
    <dbReference type="NCBI Taxonomy" id="1076179"/>
    <lineage>
        <taxon>unclassified sequences</taxon>
        <taxon>metagenomes</taxon>
        <taxon>ecological metagenomes</taxon>
    </lineage>
</organism>
<dbReference type="EMBL" id="VSSQ01067232">
    <property type="protein sequence ID" value="MPN19639.1"/>
    <property type="molecule type" value="Genomic_DNA"/>
</dbReference>
<evidence type="ECO:0000313" key="1">
    <source>
        <dbReference type="EMBL" id="MPN19639.1"/>
    </source>
</evidence>
<name>A0A645G1F8_9ZZZZ</name>